<dbReference type="Pfam" id="PF13349">
    <property type="entry name" value="DUF4097"/>
    <property type="match status" value="1"/>
</dbReference>
<accession>A0A6N3BH33</accession>
<proteinExistence type="predicted"/>
<evidence type="ECO:0000313" key="2">
    <source>
        <dbReference type="EMBL" id="VYU03262.1"/>
    </source>
</evidence>
<gene>
    <name evidence="2" type="ORF">SSLFYP27_01252</name>
</gene>
<dbReference type="RefSeq" id="WP_002480365.1">
    <property type="nucleotide sequence ID" value="NZ_CACRUO010000030.1"/>
</dbReference>
<sequence>MKKALLIIFSIGLVITVGFGIAGYVEGKKQLKKADNPIHYTKDYKHEDAKIKNLKINTDTSNVIIKKGNHFHVKGEGGIKGKTKINSTIKGDTLAVESKLPNPTINFTFGNITNSTITITVPERQLSDVTIYNDTGDMTIEGLKANHLEAQLDTGELVLKAVDLNKVDLTSDTGDIEITQTLFKNMRIGNDTGDTEVKGIKGDVNLQVQSDTGDIEVDYAEPPKNTKAIHKEDVDMDIHQPALKAKRYGNASHTIELESDTGTVEIN</sequence>
<dbReference type="Gene3D" id="2.160.20.120">
    <property type="match status" value="1"/>
</dbReference>
<reference evidence="2" key="1">
    <citation type="submission" date="2019-11" db="EMBL/GenBank/DDBJ databases">
        <authorList>
            <person name="Feng L."/>
        </authorList>
    </citation>
    <scope>NUCLEOTIDE SEQUENCE</scope>
    <source>
        <strain evidence="2">SsimulansLFYP27</strain>
    </source>
</reference>
<organism evidence="2">
    <name type="scientific">Staphylococcus simulans</name>
    <dbReference type="NCBI Taxonomy" id="1286"/>
    <lineage>
        <taxon>Bacteria</taxon>
        <taxon>Bacillati</taxon>
        <taxon>Bacillota</taxon>
        <taxon>Bacilli</taxon>
        <taxon>Bacillales</taxon>
        <taxon>Staphylococcaceae</taxon>
        <taxon>Staphylococcus</taxon>
    </lineage>
</organism>
<dbReference type="InterPro" id="IPR025164">
    <property type="entry name" value="Toastrack_DUF4097"/>
</dbReference>
<protein>
    <recommendedName>
        <fullName evidence="1">DUF4097 domain-containing protein</fullName>
    </recommendedName>
</protein>
<dbReference type="AlphaFoldDB" id="A0A6N3BH33"/>
<evidence type="ECO:0000259" key="1">
    <source>
        <dbReference type="Pfam" id="PF13349"/>
    </source>
</evidence>
<feature type="domain" description="DUF4097" evidence="1">
    <location>
        <begin position="51"/>
        <end position="240"/>
    </location>
</feature>
<name>A0A6N3BH33_STASI</name>
<dbReference type="EMBL" id="CACRUO010000030">
    <property type="protein sequence ID" value="VYU03262.1"/>
    <property type="molecule type" value="Genomic_DNA"/>
</dbReference>